<comment type="caution">
    <text evidence="1">The sequence shown here is derived from an EMBL/GenBank/DDBJ whole genome shotgun (WGS) entry which is preliminary data.</text>
</comment>
<gene>
    <name evidence="1" type="ORF">F4695_003114</name>
</gene>
<reference evidence="1 2" key="1">
    <citation type="submission" date="2020-08" db="EMBL/GenBank/DDBJ databases">
        <title>The Agave Microbiome: Exploring the role of microbial communities in plant adaptations to desert environments.</title>
        <authorList>
            <person name="Partida-Martinez L.P."/>
        </authorList>
    </citation>
    <scope>NUCLEOTIDE SEQUENCE [LARGE SCALE GENOMIC DNA]</scope>
    <source>
        <strain evidence="1 2">AS3.12</strain>
    </source>
</reference>
<evidence type="ECO:0000313" key="1">
    <source>
        <dbReference type="EMBL" id="MBB6509746.1"/>
    </source>
</evidence>
<proteinExistence type="predicted"/>
<protein>
    <submittedName>
        <fullName evidence="1">Uncharacterized protein</fullName>
    </submittedName>
</protein>
<dbReference type="AlphaFoldDB" id="A0A7X0MSU8"/>
<dbReference type="EMBL" id="JACHBU010000005">
    <property type="protein sequence ID" value="MBB6509746.1"/>
    <property type="molecule type" value="Genomic_DNA"/>
</dbReference>
<organism evidence="1 2">
    <name type="scientific">Rhizobium soli</name>
    <dbReference type="NCBI Taxonomy" id="424798"/>
    <lineage>
        <taxon>Bacteria</taxon>
        <taxon>Pseudomonadati</taxon>
        <taxon>Pseudomonadota</taxon>
        <taxon>Alphaproteobacteria</taxon>
        <taxon>Hyphomicrobiales</taxon>
        <taxon>Rhizobiaceae</taxon>
        <taxon>Rhizobium/Agrobacterium group</taxon>
        <taxon>Rhizobium</taxon>
    </lineage>
</organism>
<dbReference type="Proteomes" id="UP000585437">
    <property type="component" value="Unassembled WGS sequence"/>
</dbReference>
<evidence type="ECO:0000313" key="2">
    <source>
        <dbReference type="Proteomes" id="UP000585437"/>
    </source>
</evidence>
<name>A0A7X0MSU8_9HYPH</name>
<sequence>MTAGEKMMLNLVVKAVADCDLNAIRTIVEHMEGR</sequence>
<keyword evidence="2" id="KW-1185">Reference proteome</keyword>
<accession>A0A7X0MSU8</accession>